<dbReference type="EMBL" id="CP020477">
    <property type="protein sequence ID" value="ARM75673.1"/>
    <property type="molecule type" value="Genomic_DNA"/>
</dbReference>
<dbReference type="STRING" id="282676.B6F84_06220"/>
<sequence length="306" mass="33846">MDNLLIKALNGDELSISRVLTKIEYMSEEGLKYLDELSKNSGKAYTIGITGIPGAGKSTLISSLIEEYTKSGNKVGVIMIDPSSPISMGSFMGNRIRMQDKTNLNNVFIRSLASRGHLGGFSSEAIMLIEAMDGLGFDPIIVETVGAGQTDTEVVSSVHSVIVVNVPGTGDEIQALKAGIMEIGDIYVINKADLPDAEVLYDAIKFAIDNGEWNGWKPSVIKVSALKKQGIEDLINELKMHKEYLIKSGKFEEITHKRRKEMIELILRRKINNVISIVVNENQNIFEENSIEKIINQLYDKIKQNL</sequence>
<evidence type="ECO:0000256" key="4">
    <source>
        <dbReference type="ARBA" id="ARBA00023134"/>
    </source>
</evidence>
<dbReference type="GO" id="GO:0003924">
    <property type="term" value="F:GTPase activity"/>
    <property type="evidence" value="ECO:0007669"/>
    <property type="project" value="InterPro"/>
</dbReference>
<dbReference type="Gene3D" id="3.40.50.300">
    <property type="entry name" value="P-loop containing nucleotide triphosphate hydrolases"/>
    <property type="match status" value="1"/>
</dbReference>
<dbReference type="PANTHER" id="PTHR43087">
    <property type="entry name" value="LYSINE/ARGININE/ORNITHINE TRANSPORT SYSTEM KINASE"/>
    <property type="match status" value="1"/>
</dbReference>
<keyword evidence="3" id="KW-0378">Hydrolase</keyword>
<dbReference type="InterPro" id="IPR027417">
    <property type="entry name" value="P-loop_NTPase"/>
</dbReference>
<name>A0A1W6JZG2_9CREN</name>
<evidence type="ECO:0000256" key="1">
    <source>
        <dbReference type="ARBA" id="ARBA00009625"/>
    </source>
</evidence>
<evidence type="ECO:0000313" key="7">
    <source>
        <dbReference type="Proteomes" id="UP000193404"/>
    </source>
</evidence>
<evidence type="ECO:0000256" key="5">
    <source>
        <dbReference type="ARBA" id="ARBA00023186"/>
    </source>
</evidence>
<dbReference type="PANTHER" id="PTHR43087:SF1">
    <property type="entry name" value="LAO_AO TRANSPORT SYSTEM ATPASE"/>
    <property type="match status" value="1"/>
</dbReference>
<keyword evidence="4" id="KW-0342">GTP-binding</keyword>
<evidence type="ECO:0000256" key="3">
    <source>
        <dbReference type="ARBA" id="ARBA00022801"/>
    </source>
</evidence>
<dbReference type="InterPro" id="IPR005129">
    <property type="entry name" value="GTPase_ArgK"/>
</dbReference>
<dbReference type="RefSeq" id="WP_148691447.1">
    <property type="nucleotide sequence ID" value="NZ_CP020477.1"/>
</dbReference>
<comment type="similarity">
    <text evidence="1">Belongs to the SIMIBI class G3E GTPase family. ArgK/MeaB subfamily.</text>
</comment>
<accession>A0A1W6JZG2</accession>
<dbReference type="KEGG" id="aman:B6F84_06220"/>
<dbReference type="OrthoDB" id="21324at2157"/>
<dbReference type="Proteomes" id="UP000193404">
    <property type="component" value="Chromosome"/>
</dbReference>
<dbReference type="AlphaFoldDB" id="A0A1W6JZG2"/>
<evidence type="ECO:0000313" key="6">
    <source>
        <dbReference type="EMBL" id="ARM75673.1"/>
    </source>
</evidence>
<evidence type="ECO:0000256" key="2">
    <source>
        <dbReference type="ARBA" id="ARBA00022741"/>
    </source>
</evidence>
<dbReference type="Pfam" id="PF03308">
    <property type="entry name" value="MeaB"/>
    <property type="match status" value="1"/>
</dbReference>
<dbReference type="GeneID" id="41590498"/>
<keyword evidence="2" id="KW-0547">Nucleotide-binding</keyword>
<gene>
    <name evidence="6" type="ORF">B6F84_06220</name>
</gene>
<reference evidence="6 7" key="1">
    <citation type="submission" date="2017-03" db="EMBL/GenBank/DDBJ databases">
        <title>Sulfur activation and transportation mechanism of thermophilic Archaea Acidianus manzaensis YN-25.</title>
        <authorList>
            <person name="Ma Y."/>
            <person name="Yang Y."/>
            <person name="Xia J."/>
        </authorList>
    </citation>
    <scope>NUCLEOTIDE SEQUENCE [LARGE SCALE GENOMIC DNA]</scope>
    <source>
        <strain evidence="6 7">YN-25</strain>
    </source>
</reference>
<dbReference type="InterPro" id="IPR052040">
    <property type="entry name" value="GTPase/Isobutyryl-CoA_mutase"/>
</dbReference>
<keyword evidence="5" id="KW-0143">Chaperone</keyword>
<protein>
    <submittedName>
        <fullName evidence="6">Methylmalonyl Co-A mutase-associated GTPase MeaB</fullName>
    </submittedName>
</protein>
<keyword evidence="7" id="KW-1185">Reference proteome</keyword>
<dbReference type="NCBIfam" id="TIGR00750">
    <property type="entry name" value="lao"/>
    <property type="match status" value="1"/>
</dbReference>
<proteinExistence type="inferred from homology"/>
<dbReference type="SUPFAM" id="SSF52540">
    <property type="entry name" value="P-loop containing nucleoside triphosphate hydrolases"/>
    <property type="match status" value="1"/>
</dbReference>
<organism evidence="6 7">
    <name type="scientific">Acidianus manzaensis</name>
    <dbReference type="NCBI Taxonomy" id="282676"/>
    <lineage>
        <taxon>Archaea</taxon>
        <taxon>Thermoproteota</taxon>
        <taxon>Thermoprotei</taxon>
        <taxon>Sulfolobales</taxon>
        <taxon>Sulfolobaceae</taxon>
        <taxon>Acidianus</taxon>
    </lineage>
</organism>
<dbReference type="GO" id="GO:0005525">
    <property type="term" value="F:GTP binding"/>
    <property type="evidence" value="ECO:0007669"/>
    <property type="project" value="UniProtKB-KW"/>
</dbReference>